<dbReference type="GeneTree" id="ENSGT00390000014210"/>
<evidence type="ECO:0000313" key="2">
    <source>
        <dbReference type="Ensembl" id="ENSEBUP00000027605.1"/>
    </source>
</evidence>
<name>A0A8C4X207_EPTBU</name>
<dbReference type="PANTHER" id="PTHR13500">
    <property type="entry name" value="NUCLEOLAR PRERIBOSOMAL-ASSOCIATED PROTEIN 1"/>
    <property type="match status" value="1"/>
</dbReference>
<protein>
    <recommendedName>
        <fullName evidence="1">URB1 central HEAT repeat domain-containing protein</fullName>
    </recommendedName>
</protein>
<dbReference type="InterPro" id="IPR039844">
    <property type="entry name" value="URB1"/>
</dbReference>
<reference evidence="2" key="2">
    <citation type="submission" date="2025-09" db="UniProtKB">
        <authorList>
            <consortium name="Ensembl"/>
        </authorList>
    </citation>
    <scope>IDENTIFICATION</scope>
</reference>
<evidence type="ECO:0000259" key="1">
    <source>
        <dbReference type="Pfam" id="PF26140"/>
    </source>
</evidence>
<accession>A0A8C4X207</accession>
<dbReference type="Ensembl" id="ENSEBUT00000028181.1">
    <property type="protein sequence ID" value="ENSEBUP00000027605.1"/>
    <property type="gene ID" value="ENSEBUG00000016897.1"/>
</dbReference>
<keyword evidence="3" id="KW-1185">Reference proteome</keyword>
<dbReference type="GO" id="GO:0000466">
    <property type="term" value="P:maturation of 5.8S rRNA from tricistronic rRNA transcript (SSU-rRNA, 5.8S rRNA, LSU-rRNA)"/>
    <property type="evidence" value="ECO:0007669"/>
    <property type="project" value="TreeGrafter"/>
</dbReference>
<dbReference type="InterPro" id="IPR059018">
    <property type="entry name" value="HEAT_URB1"/>
</dbReference>
<feature type="domain" description="URB1 central HEAT repeat" evidence="1">
    <location>
        <begin position="279"/>
        <end position="369"/>
    </location>
</feature>
<sequence length="1456" mass="161617">MMLSNASSWYACCGLFQTCLHVSCLSVISASCLAKALLGCTICSYSAKIYEAQPVLSKALQSCHSIPIPRLVSMVLVTTVPPVLDRSTVSRGLMNPHVTVRQATLGLLLFVLRRLQNNMRWSQTEWLQLDLRSEAETLEFLTIFRDSLGKMLPDMTTIISTWHRASTQVEIASTTAQDEMTTRGDDKHVGDPQQVLIQSMILEVLLLYQHLIPHVVAQSSFDFTKLLQSIVGDDGKAHPLVQRRVLDLLLALPTGKFSWFRTRSSVCTQVPEEGEGKQSEHSMFLLVLQMFVTTEETQLRCSSQNLLLKVLDESGLFNFASHELHIWLQELLHVPLEGRNCVLILLERALCRLLTKPHVYTDLVAKWIRDAAVLQASLAVPELESCSVSISNIDEAFDVIDVLMDSNEDLNDELEDPLDPMQLAASFPFSALVPATLDTWNHIAQSCSTTLGPMCEYLVNVLVCILHLQLEPLPLCLALQHQDEQFTGLVSEGCAGQRKADDSEPCLSRLAGFHVYYSSWIPPQARLEPFSGIAAIPLIGKEGEAGKSGELWHRLCAAYSRGEACFLEPDVQLSLKEAAAAAPRADLRPAIFHVLLYLRTCVDCFGQHKRAVGKALLSFYLELLQKFLEVSRISKEEAETTEPRNSLKVSEDDADTDMCTLMGIQSRDENNGEVAGIKNESEAQSAMDLARAILEHPILDSWFLAAELGRFPAHSLRPSALRLVSKTLSLGAAELVRSAALLGAGVLLQVQWYTKRALVACEREVGGTADTPSLAHSSSALRCLSTLYDCTGAAQRAEVLHLLLGLPKHLLVFTLEEFEPTTLTVYGKALLAMVTSARLEELQVLSCNELAQLVEMLSYSPDADAESLLDALTRLVCEVTLWADLLPHTLVSLCLSLNTPSALRLTAELVRHSAAHCYAWEQWLLSHGAVRRLRQQLSVCWLIVSAHLDALEKHGVSLVGDHRVLNRLWNVLSPVLTRALSMTEDQTSGSEDQAVIDQEATQITLISRLLHIRPPPSWDHLLYKLPCLLQNPKQALWWTLVDGEMNREAVMNPTLRDDLAVAGLTAILASLGQGSASRGHITSIAPRLLRLLDDGAKVSAALWNKFLKSALKYETLYSGLSWLCADQTSRLVGIFCLGLNSFIALYIAMTLLFYTPQAVGALHCRFGLTDGPLLALLNSTMRRVYVAPPSGLLSFTKIHALLCSHSMFVSTLLTLERNEMNTCGNIDLQQRMDVKRELVKLLLFVIEKEPSVCQSEHFPVLLGAYQATLDSVDCQLLFLLQFYENHDVRLSNLRMLLWGEAVTEQRQKRETLGFTLWQEPSSRHVLSLLQHDRMLNTALRFPLKRRLMPPVSSEEFSVQVFGEESENIYDPCFLLPLFSTLAAPGSDLDCHYFTSMNGLAVVLAALASYDPAMRSAAYHVLAAFYAQLEGARFREKAEVTRPDVFPSSAIRHSACD</sequence>
<dbReference type="Pfam" id="PF26140">
    <property type="entry name" value="HEAT_URB1"/>
    <property type="match status" value="1"/>
</dbReference>
<reference evidence="2" key="1">
    <citation type="submission" date="2025-08" db="UniProtKB">
        <authorList>
            <consortium name="Ensembl"/>
        </authorList>
    </citation>
    <scope>IDENTIFICATION</scope>
</reference>
<dbReference type="PANTHER" id="PTHR13500:SF0">
    <property type="entry name" value="NUCLEOLAR PRE-RIBOSOMAL-ASSOCIATED PROTEIN 1"/>
    <property type="match status" value="1"/>
</dbReference>
<proteinExistence type="predicted"/>
<dbReference type="OMA" id="THIMIRM"/>
<organism evidence="2 3">
    <name type="scientific">Eptatretus burgeri</name>
    <name type="common">Inshore hagfish</name>
    <dbReference type="NCBI Taxonomy" id="7764"/>
    <lineage>
        <taxon>Eukaryota</taxon>
        <taxon>Metazoa</taxon>
        <taxon>Chordata</taxon>
        <taxon>Craniata</taxon>
        <taxon>Vertebrata</taxon>
        <taxon>Cyclostomata</taxon>
        <taxon>Myxini</taxon>
        <taxon>Myxiniformes</taxon>
        <taxon>Myxinidae</taxon>
        <taxon>Eptatretinae</taxon>
        <taxon>Eptatretus</taxon>
    </lineage>
</organism>
<evidence type="ECO:0000313" key="3">
    <source>
        <dbReference type="Proteomes" id="UP000694388"/>
    </source>
</evidence>
<dbReference type="GO" id="GO:0000463">
    <property type="term" value="P:maturation of LSU-rRNA from tricistronic rRNA transcript (SSU-rRNA, 5.8S rRNA, LSU-rRNA)"/>
    <property type="evidence" value="ECO:0007669"/>
    <property type="project" value="TreeGrafter"/>
</dbReference>
<dbReference type="GO" id="GO:0005730">
    <property type="term" value="C:nucleolus"/>
    <property type="evidence" value="ECO:0007669"/>
    <property type="project" value="TreeGrafter"/>
</dbReference>
<dbReference type="Proteomes" id="UP000694388">
    <property type="component" value="Unplaced"/>
</dbReference>